<dbReference type="Pfam" id="PF09186">
    <property type="entry name" value="DUF1949"/>
    <property type="match status" value="1"/>
</dbReference>
<dbReference type="InterPro" id="IPR020569">
    <property type="entry name" value="UPF0029_Impact_CS"/>
</dbReference>
<dbReference type="InterPro" id="IPR015796">
    <property type="entry name" value="Impact_YigZ-like"/>
</dbReference>
<dbReference type="Pfam" id="PF01205">
    <property type="entry name" value="Impact_N"/>
    <property type="match status" value="1"/>
</dbReference>
<evidence type="ECO:0000313" key="5">
    <source>
        <dbReference type="Proteomes" id="UP000190080"/>
    </source>
</evidence>
<dbReference type="PROSITE" id="PS00910">
    <property type="entry name" value="UPF0029"/>
    <property type="match status" value="1"/>
</dbReference>
<dbReference type="EMBL" id="MZGV01000008">
    <property type="protein sequence ID" value="OPJ63571.1"/>
    <property type="molecule type" value="Genomic_DNA"/>
</dbReference>
<organism evidence="4 5">
    <name type="scientific">Clostridium oryzae</name>
    <dbReference type="NCBI Taxonomy" id="1450648"/>
    <lineage>
        <taxon>Bacteria</taxon>
        <taxon>Bacillati</taxon>
        <taxon>Bacillota</taxon>
        <taxon>Clostridia</taxon>
        <taxon>Eubacteriales</taxon>
        <taxon>Clostridiaceae</taxon>
        <taxon>Clostridium</taxon>
    </lineage>
</organism>
<dbReference type="InterPro" id="IPR001498">
    <property type="entry name" value="Impact_N"/>
</dbReference>
<dbReference type="AlphaFoldDB" id="A0A1V4IU49"/>
<comment type="caution">
    <text evidence="4">The sequence shown here is derived from an EMBL/GenBank/DDBJ whole genome shotgun (WGS) entry which is preliminary data.</text>
</comment>
<proteinExistence type="inferred from homology"/>
<reference evidence="4 5" key="1">
    <citation type="submission" date="2017-03" db="EMBL/GenBank/DDBJ databases">
        <title>Genome sequence of Clostridium oryzae DSM 28571.</title>
        <authorList>
            <person name="Poehlein A."/>
            <person name="Daniel R."/>
        </authorList>
    </citation>
    <scope>NUCLEOTIDE SEQUENCE [LARGE SCALE GENOMIC DNA]</scope>
    <source>
        <strain evidence="4 5">DSM 28571</strain>
    </source>
</reference>
<gene>
    <name evidence="4" type="primary">yigZ</name>
    <name evidence="4" type="ORF">CLORY_10790</name>
</gene>
<name>A0A1V4IU49_9CLOT</name>
<feature type="domain" description="Impact N-terminal" evidence="2">
    <location>
        <begin position="17"/>
        <end position="121"/>
    </location>
</feature>
<evidence type="ECO:0000313" key="4">
    <source>
        <dbReference type="EMBL" id="OPJ63571.1"/>
    </source>
</evidence>
<keyword evidence="5" id="KW-1185">Reference proteome</keyword>
<comment type="similarity">
    <text evidence="1">Belongs to the IMPACT family.</text>
</comment>
<sequence length="215" mass="24045">MCYKTLKDLSTESFEEKKSTFIGSAKRVETEVEAKEFINSIKAQNREARHNVYAYIIGQKSEIQRYSDDGEPQGTGGIPVLEVIKKNNITDAVVVVTRYFGGILLGASGLCRAYSRAAAMAVKSSGSVEKVKAVVTNAEIEYDMLGKLQYKFDQNNWQILNVEYGEKVIVNIISEVSRQQEIVNAVIDMTANKVKISSEKEGYYFKENDTILDSI</sequence>
<dbReference type="InterPro" id="IPR035647">
    <property type="entry name" value="EFG_III/V"/>
</dbReference>
<dbReference type="PANTHER" id="PTHR16301:SF20">
    <property type="entry name" value="IMPACT FAMILY MEMBER YIGZ"/>
    <property type="match status" value="1"/>
</dbReference>
<dbReference type="SUPFAM" id="SSF54980">
    <property type="entry name" value="EF-G C-terminal domain-like"/>
    <property type="match status" value="1"/>
</dbReference>
<feature type="domain" description="UPF0029" evidence="3">
    <location>
        <begin position="139"/>
        <end position="192"/>
    </location>
</feature>
<dbReference type="NCBIfam" id="TIGR00257">
    <property type="entry name" value="IMPACT_YIGZ"/>
    <property type="match status" value="1"/>
</dbReference>
<dbReference type="GO" id="GO:0006446">
    <property type="term" value="P:regulation of translational initiation"/>
    <property type="evidence" value="ECO:0007669"/>
    <property type="project" value="TreeGrafter"/>
</dbReference>
<dbReference type="InterPro" id="IPR015269">
    <property type="entry name" value="UPF0029_Impact_C"/>
</dbReference>
<dbReference type="InterPro" id="IPR036956">
    <property type="entry name" value="Impact_N_sf"/>
</dbReference>
<dbReference type="Gene3D" id="3.30.230.30">
    <property type="entry name" value="Impact, N-terminal domain"/>
    <property type="match status" value="1"/>
</dbReference>
<dbReference type="SUPFAM" id="SSF54211">
    <property type="entry name" value="Ribosomal protein S5 domain 2-like"/>
    <property type="match status" value="1"/>
</dbReference>
<evidence type="ECO:0000259" key="2">
    <source>
        <dbReference type="Pfam" id="PF01205"/>
    </source>
</evidence>
<dbReference type="Proteomes" id="UP000190080">
    <property type="component" value="Unassembled WGS sequence"/>
</dbReference>
<dbReference type="GO" id="GO:0005737">
    <property type="term" value="C:cytoplasm"/>
    <property type="evidence" value="ECO:0007669"/>
    <property type="project" value="TreeGrafter"/>
</dbReference>
<evidence type="ECO:0000259" key="3">
    <source>
        <dbReference type="Pfam" id="PF09186"/>
    </source>
</evidence>
<dbReference type="STRING" id="1450648.CLORY_10790"/>
<protein>
    <submittedName>
        <fullName evidence="4">IMPACT family member YigZ</fullName>
    </submittedName>
</protein>
<dbReference type="RefSeq" id="WP_079422503.1">
    <property type="nucleotide sequence ID" value="NZ_MZGV01000008.1"/>
</dbReference>
<evidence type="ECO:0000256" key="1">
    <source>
        <dbReference type="ARBA" id="ARBA00007665"/>
    </source>
</evidence>
<dbReference type="PANTHER" id="PTHR16301">
    <property type="entry name" value="IMPACT-RELATED"/>
    <property type="match status" value="1"/>
</dbReference>
<dbReference type="OrthoDB" id="9813771at2"/>
<dbReference type="InterPro" id="IPR023582">
    <property type="entry name" value="Impact"/>
</dbReference>
<dbReference type="InterPro" id="IPR020568">
    <property type="entry name" value="Ribosomal_Su5_D2-typ_SF"/>
</dbReference>
<accession>A0A1V4IU49</accession>